<evidence type="ECO:0000313" key="2">
    <source>
        <dbReference type="Proteomes" id="UP000029444"/>
    </source>
</evidence>
<protein>
    <recommendedName>
        <fullName evidence="3">Tetratricopeptide repeat protein</fullName>
    </recommendedName>
</protein>
<dbReference type="EMBL" id="ARXV01000004">
    <property type="protein sequence ID" value="KGD65312.1"/>
    <property type="molecule type" value="Genomic_DNA"/>
</dbReference>
<accession>A0A095SL52</accession>
<dbReference type="InterPro" id="IPR019734">
    <property type="entry name" value="TPR_rpt"/>
</dbReference>
<evidence type="ECO:0008006" key="3">
    <source>
        <dbReference type="Google" id="ProtNLM"/>
    </source>
</evidence>
<evidence type="ECO:0000313" key="1">
    <source>
        <dbReference type="EMBL" id="KGD65312.1"/>
    </source>
</evidence>
<gene>
    <name evidence="1" type="ORF">Y5S_01205</name>
</gene>
<keyword evidence="2" id="KW-1185">Reference proteome</keyword>
<dbReference type="RefSeq" id="WP_035231333.1">
    <property type="nucleotide sequence ID" value="NZ_ARXV01000004.1"/>
</dbReference>
<organism evidence="1 2">
    <name type="scientific">Alcanivorax nanhaiticus</name>
    <dbReference type="NCBI Taxonomy" id="1177154"/>
    <lineage>
        <taxon>Bacteria</taxon>
        <taxon>Pseudomonadati</taxon>
        <taxon>Pseudomonadota</taxon>
        <taxon>Gammaproteobacteria</taxon>
        <taxon>Oceanospirillales</taxon>
        <taxon>Alcanivoracaceae</taxon>
        <taxon>Alcanivorax</taxon>
    </lineage>
</organism>
<dbReference type="AlphaFoldDB" id="A0A095SL52"/>
<name>A0A095SL52_9GAMM</name>
<dbReference type="Pfam" id="PF13181">
    <property type="entry name" value="TPR_8"/>
    <property type="match status" value="1"/>
</dbReference>
<dbReference type="SUPFAM" id="SSF48452">
    <property type="entry name" value="TPR-like"/>
    <property type="match status" value="1"/>
</dbReference>
<dbReference type="InterPro" id="IPR011990">
    <property type="entry name" value="TPR-like_helical_dom_sf"/>
</dbReference>
<dbReference type="Gene3D" id="1.25.40.10">
    <property type="entry name" value="Tetratricopeptide repeat domain"/>
    <property type="match status" value="1"/>
</dbReference>
<dbReference type="PATRIC" id="fig|1177154.3.peg.1225"/>
<sequence>MIKRISIIAAFSCCSFGHASDVLECFSRTPDLEKVKKIIAESEPEGFRKTDPEAFLECHLAVGDYGAIIRSASKIASQNNPYFLDYYLGRAYFGMGKYDEAVESLEGYTIHGMPDHLATLYLAKAYRRKGLWLKVVGILVPYLDSLMPPNSNSPPQGVITLSDSQVEVILELSGVYLDMGDVDSAREVLLKGVRQNTGSKAVMNELVELLGRHGPQNLYEYYLREQRQRSFLD</sequence>
<reference evidence="1 2" key="1">
    <citation type="submission" date="2012-09" db="EMBL/GenBank/DDBJ databases">
        <title>Genome Sequence of alkane-degrading Bacterium Alcanivorax sp. 19-m-6.</title>
        <authorList>
            <person name="Lai Q."/>
            <person name="Shao Z."/>
        </authorList>
    </citation>
    <scope>NUCLEOTIDE SEQUENCE [LARGE SCALE GENOMIC DNA]</scope>
    <source>
        <strain evidence="1 2">19-m-6</strain>
    </source>
</reference>
<comment type="caution">
    <text evidence="1">The sequence shown here is derived from an EMBL/GenBank/DDBJ whole genome shotgun (WGS) entry which is preliminary data.</text>
</comment>
<proteinExistence type="predicted"/>
<dbReference type="Proteomes" id="UP000029444">
    <property type="component" value="Unassembled WGS sequence"/>
</dbReference>